<dbReference type="Gene3D" id="3.60.90.10">
    <property type="entry name" value="S-adenosylmethionine decarboxylase"/>
    <property type="match status" value="1"/>
</dbReference>
<keyword evidence="3" id="KW-0068">Autocatalytic cleavage</keyword>
<evidence type="ECO:0000256" key="3">
    <source>
        <dbReference type="ARBA" id="ARBA00022813"/>
    </source>
</evidence>
<keyword evidence="6" id="KW-0865">Zymogen</keyword>
<evidence type="ECO:0000256" key="6">
    <source>
        <dbReference type="ARBA" id="ARBA00023145"/>
    </source>
</evidence>
<dbReference type="EMBL" id="PCRH01000073">
    <property type="protein sequence ID" value="PIP16802.1"/>
    <property type="molecule type" value="Genomic_DNA"/>
</dbReference>
<evidence type="ECO:0000256" key="4">
    <source>
        <dbReference type="ARBA" id="ARBA00023066"/>
    </source>
</evidence>
<comment type="cofactor">
    <cofactor evidence="1">
        <name>pyruvate</name>
        <dbReference type="ChEBI" id="CHEBI:15361"/>
    </cofactor>
</comment>
<sequence>MIKKYKIYWGELVLDLYDCDPKIIRSKEKILEYTNKICNLIKMKNYGRPIIERFGFGKDFSVGYSLVQLIETSSITAHFSELSNRAYINIFSCKLFNYKITAEFTKKFFQAKKLKKRVLIR</sequence>
<accession>A0A2G9YCA5</accession>
<keyword evidence="7" id="KW-0456">Lyase</keyword>
<reference evidence="10 11" key="1">
    <citation type="submission" date="2017-09" db="EMBL/GenBank/DDBJ databases">
        <title>Depth-based differentiation of microbial function through sediment-hosted aquifers and enrichment of novel symbionts in the deep terrestrial subsurface.</title>
        <authorList>
            <person name="Probst A.J."/>
            <person name="Ladd B."/>
            <person name="Jarett J.K."/>
            <person name="Geller-Mcgrath D.E."/>
            <person name="Sieber C.M."/>
            <person name="Emerson J.B."/>
            <person name="Anantharaman K."/>
            <person name="Thomas B.C."/>
            <person name="Malmstrom R."/>
            <person name="Stieglmeier M."/>
            <person name="Klingl A."/>
            <person name="Woyke T."/>
            <person name="Ryan C.M."/>
            <person name="Banfield J.F."/>
        </authorList>
    </citation>
    <scope>NUCLEOTIDE SEQUENCE [LARGE SCALE GENOMIC DNA]</scope>
    <source>
        <strain evidence="10">CG23_combo_of_CG06-09_8_20_14_all_37_13</strain>
    </source>
</reference>
<dbReference type="InterPro" id="IPR016067">
    <property type="entry name" value="S-AdoMet_deCO2ase_core"/>
</dbReference>
<name>A0A2G9YCA5_9BACT</name>
<dbReference type="Proteomes" id="UP000231480">
    <property type="component" value="Unassembled WGS sequence"/>
</dbReference>
<evidence type="ECO:0000313" key="11">
    <source>
        <dbReference type="Proteomes" id="UP000231480"/>
    </source>
</evidence>
<gene>
    <name evidence="10" type="ORF">COX44_03435</name>
</gene>
<comment type="caution">
    <text evidence="10">The sequence shown here is derived from an EMBL/GenBank/DDBJ whole genome shotgun (WGS) entry which is preliminary data.</text>
</comment>
<proteinExistence type="predicted"/>
<keyword evidence="2" id="KW-0210">Decarboxylase</keyword>
<dbReference type="SUPFAM" id="SSF56276">
    <property type="entry name" value="S-adenosylmethionine decarboxylase"/>
    <property type="match status" value="1"/>
</dbReference>
<dbReference type="InterPro" id="IPR003826">
    <property type="entry name" value="AdoMetDC_fam_prok"/>
</dbReference>
<keyword evidence="4" id="KW-0745">Spermidine biosynthesis</keyword>
<organism evidence="10 11">
    <name type="scientific">Candidatus Portnoybacteria bacterium CG23_combo_of_CG06-09_8_20_14_all_37_13</name>
    <dbReference type="NCBI Taxonomy" id="1974819"/>
    <lineage>
        <taxon>Bacteria</taxon>
        <taxon>Candidatus Portnoyibacteriota</taxon>
    </lineage>
</organism>
<dbReference type="Pfam" id="PF02675">
    <property type="entry name" value="AdoMet_dc"/>
    <property type="match status" value="1"/>
</dbReference>
<dbReference type="GO" id="GO:0008295">
    <property type="term" value="P:spermidine biosynthetic process"/>
    <property type="evidence" value="ECO:0007669"/>
    <property type="project" value="UniProtKB-KW"/>
</dbReference>
<keyword evidence="8" id="KW-0704">Schiff base</keyword>
<evidence type="ECO:0000256" key="8">
    <source>
        <dbReference type="ARBA" id="ARBA00023270"/>
    </source>
</evidence>
<evidence type="ECO:0000313" key="10">
    <source>
        <dbReference type="EMBL" id="PIP16802.1"/>
    </source>
</evidence>
<dbReference type="GO" id="GO:0004014">
    <property type="term" value="F:adenosylmethionine decarboxylase activity"/>
    <property type="evidence" value="ECO:0007669"/>
    <property type="project" value="InterPro"/>
</dbReference>
<evidence type="ECO:0000256" key="7">
    <source>
        <dbReference type="ARBA" id="ARBA00023239"/>
    </source>
</evidence>
<keyword evidence="5" id="KW-0620">Polyamine biosynthesis</keyword>
<dbReference type="AlphaFoldDB" id="A0A2G9YCA5"/>
<protein>
    <submittedName>
        <fullName evidence="10">S-adenosylmethionine decarboxylase</fullName>
    </submittedName>
</protein>
<keyword evidence="9" id="KW-0670">Pyruvate</keyword>
<evidence type="ECO:0000256" key="1">
    <source>
        <dbReference type="ARBA" id="ARBA00001928"/>
    </source>
</evidence>
<evidence type="ECO:0000256" key="5">
    <source>
        <dbReference type="ARBA" id="ARBA00023115"/>
    </source>
</evidence>
<evidence type="ECO:0000256" key="9">
    <source>
        <dbReference type="ARBA" id="ARBA00023317"/>
    </source>
</evidence>
<evidence type="ECO:0000256" key="2">
    <source>
        <dbReference type="ARBA" id="ARBA00022793"/>
    </source>
</evidence>